<dbReference type="AlphaFoldDB" id="A0A7H8V8V8"/>
<evidence type="ECO:0000313" key="3">
    <source>
        <dbReference type="Proteomes" id="UP000509410"/>
    </source>
</evidence>
<organism evidence="2 3">
    <name type="scientific">Streptococcus sanguinis</name>
    <dbReference type="NCBI Taxonomy" id="1305"/>
    <lineage>
        <taxon>Bacteria</taxon>
        <taxon>Bacillati</taxon>
        <taxon>Bacillota</taxon>
        <taxon>Bacilli</taxon>
        <taxon>Lactobacillales</taxon>
        <taxon>Streptococcaceae</taxon>
        <taxon>Streptococcus</taxon>
    </lineage>
</organism>
<dbReference type="NCBIfam" id="TIGR03882">
    <property type="entry name" value="cyclo_dehyd_2"/>
    <property type="match status" value="1"/>
</dbReference>
<dbReference type="SUPFAM" id="SSF69572">
    <property type="entry name" value="Activating enzymes of the ubiquitin-like proteins"/>
    <property type="match status" value="1"/>
</dbReference>
<dbReference type="GO" id="GO:0008641">
    <property type="term" value="F:ubiquitin-like modifier activating enzyme activity"/>
    <property type="evidence" value="ECO:0007669"/>
    <property type="project" value="InterPro"/>
</dbReference>
<dbReference type="InterPro" id="IPR000594">
    <property type="entry name" value="ThiF_NAD_FAD-bd"/>
</dbReference>
<dbReference type="EMBL" id="CP040556">
    <property type="protein sequence ID" value="QLB53033.1"/>
    <property type="molecule type" value="Genomic_DNA"/>
</dbReference>
<gene>
    <name evidence="2" type="ORF">FFV08_10795</name>
</gene>
<evidence type="ECO:0000313" key="2">
    <source>
        <dbReference type="EMBL" id="QLB53033.1"/>
    </source>
</evidence>
<sequence>MNNTLDEEILVNPYIRVIPINSNEVLIKHSGQSGYSKLFEDENKSGLMGKVFKFFKKPATINNFLSLYDIEEADDVIGFIQECKTEHIILKKTDDILNSYYKLLFNYKIDELADLTIGIVGLGILGSRVLSMLTNLGLQNFILIDDREVQNSKIEEKYLHYREVPLGKKYVKIAKDEYSNVLEIYDAFSTEYIEAFVKESDFIIYSQDMLRSNLLHKLNSACIEHNRVWLLSYIDGSECYAGPIFIPGSTACFNEVEIQLDASYPTYARNDYSLYREYVDDIASEDMILTLPHYADTLSGIVCNEVFKYLNSSNTSLSNSVVKIDMENMEFDYINILKYPRCPACKKNSGFKNMFL</sequence>
<proteinExistence type="predicted"/>
<feature type="domain" description="THIF-type NAD/FAD binding fold" evidence="1">
    <location>
        <begin position="110"/>
        <end position="343"/>
    </location>
</feature>
<name>A0A7H8V8V8_STRSA</name>
<accession>A0A7H8V8V8</accession>
<reference evidence="2 3" key="1">
    <citation type="submission" date="2019-05" db="EMBL/GenBank/DDBJ databases">
        <title>The organization of the Streptococcus sanguinis genomes.</title>
        <authorList>
            <person name="Wu C.H."/>
            <person name="Chen Y.Y.M."/>
            <person name="Wang H.Y."/>
        </authorList>
    </citation>
    <scope>NUCLEOTIDE SEQUENCE [LARGE SCALE GENOMIC DNA]</scope>
    <source>
        <strain evidence="2 3">CGMH010</strain>
    </source>
</reference>
<protein>
    <submittedName>
        <fullName evidence="2">TOMM leader peptide-binding protein</fullName>
    </submittedName>
</protein>
<dbReference type="InterPro" id="IPR035985">
    <property type="entry name" value="Ubiquitin-activating_enz"/>
</dbReference>
<dbReference type="Pfam" id="PF00899">
    <property type="entry name" value="ThiF"/>
    <property type="match status" value="1"/>
</dbReference>
<dbReference type="Proteomes" id="UP000509410">
    <property type="component" value="Chromosome"/>
</dbReference>
<evidence type="ECO:0000259" key="1">
    <source>
        <dbReference type="Pfam" id="PF00899"/>
    </source>
</evidence>
<dbReference type="InterPro" id="IPR022291">
    <property type="entry name" value="Bacteriocin_synth_cyclodeHase"/>
</dbReference>
<dbReference type="Gene3D" id="3.40.50.720">
    <property type="entry name" value="NAD(P)-binding Rossmann-like Domain"/>
    <property type="match status" value="1"/>
</dbReference>